<dbReference type="EMBL" id="CDNY01000001">
    <property type="protein sequence ID" value="CEN31337.1"/>
    <property type="molecule type" value="Genomic_DNA"/>
</dbReference>
<organism evidence="5 6">
    <name type="scientific">Paraclostridium sordellii</name>
    <name type="common">Clostridium sordellii</name>
    <dbReference type="NCBI Taxonomy" id="1505"/>
    <lineage>
        <taxon>Bacteria</taxon>
        <taxon>Bacillati</taxon>
        <taxon>Bacillota</taxon>
        <taxon>Clostridia</taxon>
        <taxon>Peptostreptococcales</taxon>
        <taxon>Peptostreptococcaceae</taxon>
        <taxon>Paraclostridium</taxon>
    </lineage>
</organism>
<dbReference type="Proteomes" id="UP000049685">
    <property type="component" value="Unassembled WGS sequence"/>
</dbReference>
<evidence type="ECO:0000313" key="5">
    <source>
        <dbReference type="EMBL" id="CEN31337.1"/>
    </source>
</evidence>
<evidence type="ECO:0000256" key="1">
    <source>
        <dbReference type="ARBA" id="ARBA00023015"/>
    </source>
</evidence>
<dbReference type="SMART" id="SM00347">
    <property type="entry name" value="HTH_MARR"/>
    <property type="match status" value="1"/>
</dbReference>
<accession>A0A9P1KWB5</accession>
<keyword evidence="3" id="KW-0804">Transcription</keyword>
<name>A0A9P1KWB5_PARSO</name>
<dbReference type="PROSITE" id="PS50995">
    <property type="entry name" value="HTH_MARR_2"/>
    <property type="match status" value="1"/>
</dbReference>
<dbReference type="RefSeq" id="WP_057556963.1">
    <property type="nucleotide sequence ID" value="NZ_CDNY01000001.1"/>
</dbReference>
<reference evidence="6" key="1">
    <citation type="submission" date="2015-01" db="EMBL/GenBank/DDBJ databases">
        <authorList>
            <person name="Aslett A.Martin."/>
            <person name="De Silva Nishadi"/>
        </authorList>
    </citation>
    <scope>NUCLEOTIDE SEQUENCE [LARGE SCALE GENOMIC DNA]</scope>
    <source>
        <strain evidence="6">UMC4404</strain>
    </source>
</reference>
<sequence length="143" mass="16547">MNNKGGFLINKVNFLSGRIFNKLIKEHKNLDINHAQGKILFVISRHTELSINDLCQELAVSKSTLTSMLNRLASKGYILKKTSEEDKRITLISNTKKADESIDIFNDVITKMNAKFYNGFEEEDIKIFEKYLEKIYLNLEKID</sequence>
<evidence type="ECO:0000256" key="2">
    <source>
        <dbReference type="ARBA" id="ARBA00023125"/>
    </source>
</evidence>
<dbReference type="GO" id="GO:0003700">
    <property type="term" value="F:DNA-binding transcription factor activity"/>
    <property type="evidence" value="ECO:0007669"/>
    <property type="project" value="InterPro"/>
</dbReference>
<keyword evidence="1" id="KW-0805">Transcription regulation</keyword>
<comment type="caution">
    <text evidence="5">The sequence shown here is derived from an EMBL/GenBank/DDBJ whole genome shotgun (WGS) entry which is preliminary data.</text>
</comment>
<dbReference type="PANTHER" id="PTHR42756:SF1">
    <property type="entry name" value="TRANSCRIPTIONAL REPRESSOR OF EMRAB OPERON"/>
    <property type="match status" value="1"/>
</dbReference>
<dbReference type="SUPFAM" id="SSF46785">
    <property type="entry name" value="Winged helix' DNA-binding domain"/>
    <property type="match status" value="1"/>
</dbReference>
<evidence type="ECO:0000259" key="4">
    <source>
        <dbReference type="PROSITE" id="PS50995"/>
    </source>
</evidence>
<gene>
    <name evidence="5" type="primary">ohrR_2</name>
    <name evidence="5" type="ORF">UMC4404_31691</name>
</gene>
<feature type="domain" description="HTH marR-type" evidence="4">
    <location>
        <begin position="1"/>
        <end position="137"/>
    </location>
</feature>
<keyword evidence="2" id="KW-0238">DNA-binding</keyword>
<dbReference type="InterPro" id="IPR000835">
    <property type="entry name" value="HTH_MarR-typ"/>
</dbReference>
<dbReference type="PROSITE" id="PS01117">
    <property type="entry name" value="HTH_MARR_1"/>
    <property type="match status" value="1"/>
</dbReference>
<dbReference type="InterPro" id="IPR036390">
    <property type="entry name" value="WH_DNA-bd_sf"/>
</dbReference>
<dbReference type="GO" id="GO:0003677">
    <property type="term" value="F:DNA binding"/>
    <property type="evidence" value="ECO:0007669"/>
    <property type="project" value="UniProtKB-KW"/>
</dbReference>
<dbReference type="InterPro" id="IPR036388">
    <property type="entry name" value="WH-like_DNA-bd_sf"/>
</dbReference>
<protein>
    <submittedName>
        <fullName evidence="5">Transcriptional regulator</fullName>
    </submittedName>
</protein>
<dbReference type="PRINTS" id="PR00598">
    <property type="entry name" value="HTHMARR"/>
</dbReference>
<dbReference type="AlphaFoldDB" id="A0A9P1KWB5"/>
<evidence type="ECO:0000256" key="3">
    <source>
        <dbReference type="ARBA" id="ARBA00023163"/>
    </source>
</evidence>
<dbReference type="Pfam" id="PF01047">
    <property type="entry name" value="MarR"/>
    <property type="match status" value="1"/>
</dbReference>
<proteinExistence type="predicted"/>
<dbReference type="InterPro" id="IPR023187">
    <property type="entry name" value="Tscrpt_reg_MarR-type_CS"/>
</dbReference>
<dbReference type="PANTHER" id="PTHR42756">
    <property type="entry name" value="TRANSCRIPTIONAL REGULATOR, MARR"/>
    <property type="match status" value="1"/>
</dbReference>
<evidence type="ECO:0000313" key="6">
    <source>
        <dbReference type="Proteomes" id="UP000049685"/>
    </source>
</evidence>
<dbReference type="Gene3D" id="1.10.10.10">
    <property type="entry name" value="Winged helix-like DNA-binding domain superfamily/Winged helix DNA-binding domain"/>
    <property type="match status" value="1"/>
</dbReference>